<organism evidence="2 3">
    <name type="scientific">Dentipellis fragilis</name>
    <dbReference type="NCBI Taxonomy" id="205917"/>
    <lineage>
        <taxon>Eukaryota</taxon>
        <taxon>Fungi</taxon>
        <taxon>Dikarya</taxon>
        <taxon>Basidiomycota</taxon>
        <taxon>Agaricomycotina</taxon>
        <taxon>Agaricomycetes</taxon>
        <taxon>Russulales</taxon>
        <taxon>Hericiaceae</taxon>
        <taxon>Dentipellis</taxon>
    </lineage>
</organism>
<keyword evidence="1" id="KW-1133">Transmembrane helix</keyword>
<reference evidence="2 3" key="1">
    <citation type="submission" date="2019-02" db="EMBL/GenBank/DDBJ databases">
        <title>Genome sequencing of the rare red list fungi Dentipellis fragilis.</title>
        <authorList>
            <person name="Buettner E."/>
            <person name="Kellner H."/>
        </authorList>
    </citation>
    <scope>NUCLEOTIDE SEQUENCE [LARGE SCALE GENOMIC DNA]</scope>
    <source>
        <strain evidence="2 3">DSM 105465</strain>
    </source>
</reference>
<comment type="caution">
    <text evidence="2">The sequence shown here is derived from an EMBL/GenBank/DDBJ whole genome shotgun (WGS) entry which is preliminary data.</text>
</comment>
<dbReference type="Proteomes" id="UP000298327">
    <property type="component" value="Unassembled WGS sequence"/>
</dbReference>
<keyword evidence="3" id="KW-1185">Reference proteome</keyword>
<gene>
    <name evidence="2" type="ORF">EVG20_g7948</name>
</gene>
<evidence type="ECO:0008006" key="4">
    <source>
        <dbReference type="Google" id="ProtNLM"/>
    </source>
</evidence>
<keyword evidence="1" id="KW-0812">Transmembrane</keyword>
<name>A0A4Y9YBP2_9AGAM</name>
<dbReference type="AlphaFoldDB" id="A0A4Y9YBP2"/>
<evidence type="ECO:0000256" key="1">
    <source>
        <dbReference type="SAM" id="Phobius"/>
    </source>
</evidence>
<evidence type="ECO:0000313" key="2">
    <source>
        <dbReference type="EMBL" id="TFY59007.1"/>
    </source>
</evidence>
<evidence type="ECO:0000313" key="3">
    <source>
        <dbReference type="Proteomes" id="UP000298327"/>
    </source>
</evidence>
<dbReference type="EMBL" id="SEOQ01000646">
    <property type="protein sequence ID" value="TFY59007.1"/>
    <property type="molecule type" value="Genomic_DNA"/>
</dbReference>
<keyword evidence="1" id="KW-0472">Membrane</keyword>
<dbReference type="OrthoDB" id="2985259at2759"/>
<sequence>MSCIHSGRIQAFISVIALSVMAGIAFSALGLRRKRRNERILAKLPSNLEAWRRPNTIDSDDETIWKDADDILREAGLIQWPYMGEEIGSSQGIPVNTCHSQNGYSYVTPCRDVATKGPGTRHSLGRFMYLNPLKRAARTTQGTDVIVRVMAIRNHGRPQLNILRKLATGPQILLSNNHTLPILQEIHFEYISFATFPKVGESMLDVYGRIWPRNSVGDVLDMITQALEDAFSDNFLVQWHPESLRTMEVSVSKPRVFLIDFEVATSFEADCPKNERLCTGCPMGSSLIQSETYARPRIPEMNSNEPYDPFKLDVWQLGTAIEPIDNILDAMKALDSAVRLDANDVLAKLTSAIHHMPPLSLLIPFEMLEDPMDF</sequence>
<accession>A0A4Y9YBP2</accession>
<protein>
    <recommendedName>
        <fullName evidence="4">Protein kinase domain-containing protein</fullName>
    </recommendedName>
</protein>
<proteinExistence type="predicted"/>
<feature type="transmembrane region" description="Helical" evidence="1">
    <location>
        <begin position="12"/>
        <end position="31"/>
    </location>
</feature>